<dbReference type="AlphaFoldDB" id="X6ML78"/>
<dbReference type="EMBL" id="ASPP01020075">
    <property type="protein sequence ID" value="ETO14361.1"/>
    <property type="molecule type" value="Genomic_DNA"/>
</dbReference>
<accession>X6ML78</accession>
<evidence type="ECO:0000256" key="1">
    <source>
        <dbReference type="SAM" id="Coils"/>
    </source>
</evidence>
<proteinExistence type="predicted"/>
<organism evidence="2 3">
    <name type="scientific">Reticulomyxa filosa</name>
    <dbReference type="NCBI Taxonomy" id="46433"/>
    <lineage>
        <taxon>Eukaryota</taxon>
        <taxon>Sar</taxon>
        <taxon>Rhizaria</taxon>
        <taxon>Retaria</taxon>
        <taxon>Foraminifera</taxon>
        <taxon>Monothalamids</taxon>
        <taxon>Reticulomyxidae</taxon>
        <taxon>Reticulomyxa</taxon>
    </lineage>
</organism>
<reference evidence="2 3" key="1">
    <citation type="journal article" date="2013" name="Curr. Biol.">
        <title>The Genome of the Foraminiferan Reticulomyxa filosa.</title>
        <authorList>
            <person name="Glockner G."/>
            <person name="Hulsmann N."/>
            <person name="Schleicher M."/>
            <person name="Noegel A.A."/>
            <person name="Eichinger L."/>
            <person name="Gallinger C."/>
            <person name="Pawlowski J."/>
            <person name="Sierra R."/>
            <person name="Euteneuer U."/>
            <person name="Pillet L."/>
            <person name="Moustafa A."/>
            <person name="Platzer M."/>
            <person name="Groth M."/>
            <person name="Szafranski K."/>
            <person name="Schliwa M."/>
        </authorList>
    </citation>
    <scope>NUCLEOTIDE SEQUENCE [LARGE SCALE GENOMIC DNA]</scope>
</reference>
<sequence>MINLKTRQNLSSELSEAQELLCTEKRKLQALSSDNQRFLSQNMFCFCILSMYAEYIKQNLNYLFVNIDRYVRQLSNKKFKSQTFSCEILIWRNNILRDKKNISALQQQLQVENTMQKETITSQERMNKSLSNLVSSLREKTAEDAETIHTKQQEIYSLQMEVERLNSQVLDFSSRYSHEKNKIESELKEQRQINNAHIAKINELTHEMSKMNTMLSKQYSIQTQLEKANETMVEENKVLQKKLNEMEYHFQQKILENATLLAELAKNQSQTNAFETEARDSKKSIETLQNKYNGLLSKLNDQTQTLSERLEMIHFNKKAFVSHHQITQKLTLKGNIIICVGMNLYFPQYLHMITNIVTHNPVKNHFRRQRMKLYLITQNNKLSLLQFAVTLKESRMGLHCSVNNASASKGTLILERSKGATQTKRKHITYFSFFIAIEPQQSDMVDKSSKDAHPVDNISLSNIDIDLLLSSGNTQKIAQILSESQMSPKSQLYLVSKILPTVEVKNQKSLNL</sequence>
<protein>
    <submittedName>
        <fullName evidence="2">Intracellular protein transport protein USO1</fullName>
    </submittedName>
</protein>
<evidence type="ECO:0000313" key="2">
    <source>
        <dbReference type="EMBL" id="ETO14361.1"/>
    </source>
</evidence>
<evidence type="ECO:0000313" key="3">
    <source>
        <dbReference type="Proteomes" id="UP000023152"/>
    </source>
</evidence>
<feature type="coiled-coil region" evidence="1">
    <location>
        <begin position="148"/>
        <end position="245"/>
    </location>
</feature>
<gene>
    <name evidence="2" type="ORF">RFI_23007</name>
</gene>
<keyword evidence="1" id="KW-0175">Coiled coil</keyword>
<comment type="caution">
    <text evidence="2">The sequence shown here is derived from an EMBL/GenBank/DDBJ whole genome shotgun (WGS) entry which is preliminary data.</text>
</comment>
<name>X6ML78_RETFI</name>
<keyword evidence="3" id="KW-1185">Reference proteome</keyword>
<dbReference type="Proteomes" id="UP000023152">
    <property type="component" value="Unassembled WGS sequence"/>
</dbReference>